<dbReference type="SUPFAM" id="SSF54001">
    <property type="entry name" value="Cysteine proteinases"/>
    <property type="match status" value="1"/>
</dbReference>
<dbReference type="GO" id="GO:0008270">
    <property type="term" value="F:zinc ion binding"/>
    <property type="evidence" value="ECO:0007669"/>
    <property type="project" value="UniProtKB-KW"/>
</dbReference>
<evidence type="ECO:0000256" key="4">
    <source>
        <dbReference type="ARBA" id="ARBA00022723"/>
    </source>
</evidence>
<dbReference type="PROSITE" id="PS00139">
    <property type="entry name" value="THIOL_PROTEASE_CYS"/>
    <property type="match status" value="1"/>
</dbReference>
<dbReference type="InterPro" id="IPR038765">
    <property type="entry name" value="Papain-like_cys_pep_sf"/>
</dbReference>
<dbReference type="EMBL" id="MPUH01000761">
    <property type="protein sequence ID" value="OMJ74294.1"/>
    <property type="molecule type" value="Genomic_DNA"/>
</dbReference>
<dbReference type="InterPro" id="IPR011992">
    <property type="entry name" value="EF-hand-dom_pair"/>
</dbReference>
<dbReference type="Gene3D" id="3.90.70.10">
    <property type="entry name" value="Cysteine proteinases"/>
    <property type="match status" value="1"/>
</dbReference>
<keyword evidence="9" id="KW-0862">Zinc</keyword>
<dbReference type="PANTHER" id="PTHR10183">
    <property type="entry name" value="CALPAIN"/>
    <property type="match status" value="1"/>
</dbReference>
<feature type="domain" description="Calpain catalytic" evidence="13">
    <location>
        <begin position="138"/>
        <end position="435"/>
    </location>
</feature>
<evidence type="ECO:0000256" key="9">
    <source>
        <dbReference type="ARBA" id="ARBA00022833"/>
    </source>
</evidence>
<dbReference type="SMART" id="SM00230">
    <property type="entry name" value="CysPc"/>
    <property type="match status" value="1"/>
</dbReference>
<dbReference type="GO" id="GO:0006508">
    <property type="term" value="P:proteolysis"/>
    <property type="evidence" value="ECO:0007669"/>
    <property type="project" value="UniProtKB-KW"/>
</dbReference>
<gene>
    <name evidence="14" type="ORF">SteCoe_26816</name>
</gene>
<dbReference type="InterPro" id="IPR022684">
    <property type="entry name" value="Calpain_cysteine_protease"/>
</dbReference>
<dbReference type="InterPro" id="IPR001300">
    <property type="entry name" value="Peptidase_C2_calpain_cat"/>
</dbReference>
<evidence type="ECO:0000313" key="15">
    <source>
        <dbReference type="Proteomes" id="UP000187209"/>
    </source>
</evidence>
<organism evidence="14 15">
    <name type="scientific">Stentor coeruleus</name>
    <dbReference type="NCBI Taxonomy" id="5963"/>
    <lineage>
        <taxon>Eukaryota</taxon>
        <taxon>Sar</taxon>
        <taxon>Alveolata</taxon>
        <taxon>Ciliophora</taxon>
        <taxon>Postciliodesmatophora</taxon>
        <taxon>Heterotrichea</taxon>
        <taxon>Heterotrichida</taxon>
        <taxon>Stentoridae</taxon>
        <taxon>Stentor</taxon>
    </lineage>
</organism>
<dbReference type="GO" id="GO:0004198">
    <property type="term" value="F:calcium-dependent cysteine-type endopeptidase activity"/>
    <property type="evidence" value="ECO:0007669"/>
    <property type="project" value="InterPro"/>
</dbReference>
<dbReference type="AlphaFoldDB" id="A0A1R2BC12"/>
<reference evidence="14 15" key="1">
    <citation type="submission" date="2016-11" db="EMBL/GenBank/DDBJ databases">
        <title>The macronuclear genome of Stentor coeruleus: a giant cell with tiny introns.</title>
        <authorList>
            <person name="Slabodnick M."/>
            <person name="Ruby J.G."/>
            <person name="Reiff S.B."/>
            <person name="Swart E.C."/>
            <person name="Gosai S."/>
            <person name="Prabakaran S."/>
            <person name="Witkowska E."/>
            <person name="Larue G.E."/>
            <person name="Fisher S."/>
            <person name="Freeman R.M."/>
            <person name="Gunawardena J."/>
            <person name="Chu W."/>
            <person name="Stover N.A."/>
            <person name="Gregory B.D."/>
            <person name="Nowacki M."/>
            <person name="Derisi J."/>
            <person name="Roy S.W."/>
            <person name="Marshall W.F."/>
            <person name="Sood P."/>
        </authorList>
    </citation>
    <scope>NUCLEOTIDE SEQUENCE [LARGE SCALE GENOMIC DNA]</scope>
    <source>
        <strain evidence="14">WM001</strain>
    </source>
</reference>
<sequence>MSVKEQRIHEGIILYTETINSREISMSILNEMLKILSFTIDLSGSVGIKIKESETLVNTVEIDPRSRVIVATLLLEPNWKLSTKFRFAIKPPSAQAALAFIEKDNQRLLRKIERAKRELRMIDLNTFDPSMISSKLGNFVDPFFPPLDSSINLGSDRRIDAVIQWRRPEEFFNGDFKIFDNIEPNDIKQGKLGDCWFMCALASLAERPELVERLFYTKERNLEGFYQVQFCKSGEWVRVTIDDYFPCLPKDTPIFSRSHGNELWVLLLEKAYAKLHGSYSLLRGGWAAEGMMDLTGCPTLNIDFSTIDGQEMLKNDTLWDLVKKYDEYGALISASTAGEDRFSESSGPQKKGGLVPGHAYTVILVKEALGQRLLNIRNPWGNFEWDGDWSDKSPLWTPEMKREINPVLDENDGTFWICYNDFIKQFNGVNICRVDQYQELRVKGIFERKLNGEQEWVSSKNYYILTSKKDTHVTIGLHQEDARNFGVDERRPYLDLGLVVLDVTGGSFKLYKAKEAVNERQIELDIEIEANKPYLIWPRTSGCALCRPPDTKTAPIVLCENNELHPLFESTIRDIFRKANRMLGEDLSYTEFMTLMRKVSIQYTEEEFKDFVDRLPSHENGLTADGLVEFMREKAQAVGQEILRQWLNAWGYDDDLYSTQSRYYVLSLHSRQRVKIQIKNAEGLDLNEKIHEMLMVKSGEKKGITDGVMLYCFMEKAANGFTYGAFNENNYRVRVTLDCSNSEGLLFSSRKNLMSFSIEPKQWKILCHCQISRTATACKLKPNLRVTRA</sequence>
<dbReference type="OrthoDB" id="268518at2759"/>
<dbReference type="FunFam" id="3.90.70.10:FF:000010">
    <property type="entry name" value="Calpain 15"/>
    <property type="match status" value="1"/>
</dbReference>
<keyword evidence="3 11" id="KW-0645">Protease</keyword>
<evidence type="ECO:0000256" key="7">
    <source>
        <dbReference type="ARBA" id="ARBA00022801"/>
    </source>
</evidence>
<evidence type="ECO:0000256" key="12">
    <source>
        <dbReference type="SAM" id="Coils"/>
    </source>
</evidence>
<evidence type="ECO:0000256" key="8">
    <source>
        <dbReference type="ARBA" id="ARBA00022807"/>
    </source>
</evidence>
<name>A0A1R2BC12_9CILI</name>
<proteinExistence type="inferred from homology"/>
<feature type="active site" evidence="10 11">
    <location>
        <position position="378"/>
    </location>
</feature>
<keyword evidence="4" id="KW-0479">Metal-binding</keyword>
<evidence type="ECO:0000256" key="1">
    <source>
        <dbReference type="ARBA" id="ARBA00007623"/>
    </source>
</evidence>
<dbReference type="CDD" id="cd00044">
    <property type="entry name" value="CysPc"/>
    <property type="match status" value="1"/>
</dbReference>
<comment type="caution">
    <text evidence="14">The sequence shown here is derived from an EMBL/GenBank/DDBJ whole genome shotgun (WGS) entry which is preliminary data.</text>
</comment>
<feature type="coiled-coil region" evidence="12">
    <location>
        <begin position="98"/>
        <end position="125"/>
    </location>
</feature>
<dbReference type="PRINTS" id="PR00704">
    <property type="entry name" value="CALPAIN"/>
</dbReference>
<evidence type="ECO:0000256" key="2">
    <source>
        <dbReference type="ARBA" id="ARBA00022553"/>
    </source>
</evidence>
<accession>A0A1R2BC12</accession>
<keyword evidence="8 11" id="KW-0788">Thiol protease</keyword>
<dbReference type="Pfam" id="PF00648">
    <property type="entry name" value="Peptidase_C2"/>
    <property type="match status" value="1"/>
</dbReference>
<dbReference type="Proteomes" id="UP000187209">
    <property type="component" value="Unassembled WGS sequence"/>
</dbReference>
<feature type="active site" evidence="10 11">
    <location>
        <position position="358"/>
    </location>
</feature>
<feature type="active site" evidence="10 11">
    <location>
        <position position="195"/>
    </location>
</feature>
<keyword evidence="7 11" id="KW-0378">Hydrolase</keyword>
<keyword evidence="2" id="KW-0597">Phosphoprotein</keyword>
<evidence type="ECO:0000256" key="3">
    <source>
        <dbReference type="ARBA" id="ARBA00022670"/>
    </source>
</evidence>
<protein>
    <recommendedName>
        <fullName evidence="13">Calpain catalytic domain-containing protein</fullName>
    </recommendedName>
</protein>
<evidence type="ECO:0000313" key="14">
    <source>
        <dbReference type="EMBL" id="OMJ74294.1"/>
    </source>
</evidence>
<evidence type="ECO:0000256" key="6">
    <source>
        <dbReference type="ARBA" id="ARBA00022771"/>
    </source>
</evidence>
<dbReference type="SUPFAM" id="SSF47473">
    <property type="entry name" value="EF-hand"/>
    <property type="match status" value="1"/>
</dbReference>
<keyword evidence="12" id="KW-0175">Coiled coil</keyword>
<dbReference type="InterPro" id="IPR000169">
    <property type="entry name" value="Pept_cys_AS"/>
</dbReference>
<dbReference type="PANTHER" id="PTHR10183:SF379">
    <property type="entry name" value="CALPAIN-5"/>
    <property type="match status" value="1"/>
</dbReference>
<keyword evidence="5" id="KW-0677">Repeat</keyword>
<comment type="similarity">
    <text evidence="1">Belongs to the peptidase C2 family.</text>
</comment>
<evidence type="ECO:0000259" key="13">
    <source>
        <dbReference type="PROSITE" id="PS50203"/>
    </source>
</evidence>
<keyword evidence="6" id="KW-0863">Zinc-finger</keyword>
<evidence type="ECO:0000256" key="10">
    <source>
        <dbReference type="PIRSR" id="PIRSR622684-1"/>
    </source>
</evidence>
<evidence type="ECO:0000256" key="5">
    <source>
        <dbReference type="ARBA" id="ARBA00022737"/>
    </source>
</evidence>
<evidence type="ECO:0000256" key="11">
    <source>
        <dbReference type="PROSITE-ProRule" id="PRU00239"/>
    </source>
</evidence>
<keyword evidence="15" id="KW-1185">Reference proteome</keyword>
<dbReference type="PROSITE" id="PS50203">
    <property type="entry name" value="CALPAIN_CAT"/>
    <property type="match status" value="1"/>
</dbReference>